<accession>A0AAV5R588</accession>
<feature type="compositionally biased region" description="Low complexity" evidence="12">
    <location>
        <begin position="28"/>
        <end position="40"/>
    </location>
</feature>
<dbReference type="GO" id="GO:0008270">
    <property type="term" value="F:zinc ion binding"/>
    <property type="evidence" value="ECO:0007669"/>
    <property type="project" value="InterPro"/>
</dbReference>
<dbReference type="EC" id="6.1.1.17" evidence="3"/>
<feature type="domain" description="Glutamyl/glutaminyl-tRNA synthetase class Ib catalytic" evidence="13">
    <location>
        <begin position="65"/>
        <end position="393"/>
    </location>
</feature>
<dbReference type="InterPro" id="IPR020751">
    <property type="entry name" value="aa-tRNA-synth_I_codon-bd_sub2"/>
</dbReference>
<dbReference type="InterPro" id="IPR033910">
    <property type="entry name" value="GluRS_core"/>
</dbReference>
<keyword evidence="8 11" id="KW-0030">Aminoacyl-tRNA synthetase</keyword>
<dbReference type="GO" id="GO:0005739">
    <property type="term" value="C:mitochondrion"/>
    <property type="evidence" value="ECO:0007669"/>
    <property type="project" value="UniProtKB-SubCell"/>
</dbReference>
<dbReference type="Gene3D" id="1.10.10.350">
    <property type="match status" value="1"/>
</dbReference>
<feature type="region of interest" description="Disordered" evidence="12">
    <location>
        <begin position="28"/>
        <end position="51"/>
    </location>
</feature>
<dbReference type="GO" id="GO:0006424">
    <property type="term" value="P:glutamyl-tRNA aminoacylation"/>
    <property type="evidence" value="ECO:0007669"/>
    <property type="project" value="InterPro"/>
</dbReference>
<dbReference type="Proteomes" id="UP001378960">
    <property type="component" value="Unassembled WGS sequence"/>
</dbReference>
<evidence type="ECO:0000256" key="9">
    <source>
        <dbReference type="ARBA" id="ARBA00030865"/>
    </source>
</evidence>
<dbReference type="PANTHER" id="PTHR43311:SF2">
    <property type="entry name" value="GLUTAMATE--TRNA LIGASE, MITOCHONDRIAL-RELATED"/>
    <property type="match status" value="1"/>
</dbReference>
<comment type="caution">
    <text evidence="15">The sequence shown here is derived from an EMBL/GenBank/DDBJ whole genome shotgun (WGS) entry which is preliminary data.</text>
</comment>
<dbReference type="Pfam" id="PF19269">
    <property type="entry name" value="Anticodon_2"/>
    <property type="match status" value="1"/>
</dbReference>
<dbReference type="InterPro" id="IPR004527">
    <property type="entry name" value="Glu-tRNA-ligase_bac/mito"/>
</dbReference>
<dbReference type="HAMAP" id="MF_00022">
    <property type="entry name" value="Glu_tRNA_synth_type1"/>
    <property type="match status" value="1"/>
</dbReference>
<evidence type="ECO:0000256" key="3">
    <source>
        <dbReference type="ARBA" id="ARBA00012835"/>
    </source>
</evidence>
<dbReference type="InterPro" id="IPR008925">
    <property type="entry name" value="aa_tRNA-synth_I_cd-bd_sf"/>
</dbReference>
<evidence type="ECO:0000256" key="11">
    <source>
        <dbReference type="RuleBase" id="RU363037"/>
    </source>
</evidence>
<sequence>MKGIIPSTRRHFHVTTNTLAFNLRNSLNSKTKSSSNTTPNDQISNDHIHSSHKHSSLLIQPSIPVRARFAPSPTGFLHLGSLRTALYNYLLAKSTNGTFILRLEDTDQNRLIDGAEENIYQTLKWLNIKMDESPINNGPHSPYRQSERSSIYSHYANHLLEKGLAYRCFCSKHRLDGLRDSARLLKPPTTVSYDRHCINNISIEESNKRMENGESFTIRFKSPNQYPTFIDLLHGEINLQPQINSIDKRFEDPVLMKSDGLPTYHFANVIDDHLMEITHVIRGEEWVASTPKHIALYNAFGWEIPKFIHIPLLTTVAGKKLSKRSGDIDIMSLKNKGYLPEALINFSVLFGWNPKRDLGEKVSEIYSLDELCQNWSINGLTKGNAKVDWKKLDYFNKHYLTEKLKTFNSTFFQNAVEESYQNIKNTLNLNNLQKDKVSNVLKMIYPSLVKLNDFNTEMYHYFFISPTYNKDEILSKLKIDNQTLTNIVDKLVQNSKSLSHEQFNETINIILLESPDLKKRIIFQVLRYALSGPQSGINLPIILELLGPEEVQSRLQNFQTFLKL</sequence>
<protein>
    <recommendedName>
        <fullName evidence="10">Glutamate--tRNA ligase, mitochondrial</fullName>
        <ecNumber evidence="3">6.1.1.17</ecNumber>
    </recommendedName>
    <alternativeName>
        <fullName evidence="9">Glutamyl-tRNA synthetase</fullName>
    </alternativeName>
</protein>
<name>A0AAV5R588_PICKL</name>
<dbReference type="PANTHER" id="PTHR43311">
    <property type="entry name" value="GLUTAMATE--TRNA LIGASE"/>
    <property type="match status" value="1"/>
</dbReference>
<dbReference type="SUPFAM" id="SSF48163">
    <property type="entry name" value="An anticodon-binding domain of class I aminoacyl-tRNA synthetases"/>
    <property type="match status" value="1"/>
</dbReference>
<dbReference type="FunFam" id="3.40.50.620:FF:000045">
    <property type="entry name" value="Glutamate--tRNA ligase, mitochondrial"/>
    <property type="match status" value="1"/>
</dbReference>
<evidence type="ECO:0000256" key="6">
    <source>
        <dbReference type="ARBA" id="ARBA00022840"/>
    </source>
</evidence>
<evidence type="ECO:0000259" key="13">
    <source>
        <dbReference type="Pfam" id="PF00749"/>
    </source>
</evidence>
<evidence type="ECO:0000256" key="7">
    <source>
        <dbReference type="ARBA" id="ARBA00022917"/>
    </source>
</evidence>
<gene>
    <name evidence="15" type="ORF">DAPK24_027420</name>
</gene>
<feature type="domain" description="Aminoacyl-tRNA synthetase class I anticodon-binding" evidence="14">
    <location>
        <begin position="427"/>
        <end position="557"/>
    </location>
</feature>
<evidence type="ECO:0000256" key="5">
    <source>
        <dbReference type="ARBA" id="ARBA00022741"/>
    </source>
</evidence>
<evidence type="ECO:0000256" key="4">
    <source>
        <dbReference type="ARBA" id="ARBA00022598"/>
    </source>
</evidence>
<reference evidence="15 16" key="1">
    <citation type="journal article" date="2023" name="Elife">
        <title>Identification of key yeast species and microbe-microbe interactions impacting larval growth of Drosophila in the wild.</title>
        <authorList>
            <person name="Mure A."/>
            <person name="Sugiura Y."/>
            <person name="Maeda R."/>
            <person name="Honda K."/>
            <person name="Sakurai N."/>
            <person name="Takahashi Y."/>
            <person name="Watada M."/>
            <person name="Katoh T."/>
            <person name="Gotoh A."/>
            <person name="Gotoh Y."/>
            <person name="Taniguchi I."/>
            <person name="Nakamura K."/>
            <person name="Hayashi T."/>
            <person name="Katayama T."/>
            <person name="Uemura T."/>
            <person name="Hattori Y."/>
        </authorList>
    </citation>
    <scope>NUCLEOTIDE SEQUENCE [LARGE SCALE GENOMIC DNA]</scope>
    <source>
        <strain evidence="15 16">PK-24</strain>
    </source>
</reference>
<keyword evidence="4 11" id="KW-0436">Ligase</keyword>
<dbReference type="GO" id="GO:0000049">
    <property type="term" value="F:tRNA binding"/>
    <property type="evidence" value="ECO:0007669"/>
    <property type="project" value="InterPro"/>
</dbReference>
<evidence type="ECO:0000256" key="2">
    <source>
        <dbReference type="ARBA" id="ARBA00007894"/>
    </source>
</evidence>
<dbReference type="AlphaFoldDB" id="A0AAV5R588"/>
<comment type="similarity">
    <text evidence="2">Belongs to the class-I aminoacyl-tRNA synthetase family. Glutamate--tRNA ligase type 1 subfamily.</text>
</comment>
<comment type="subcellular location">
    <subcellularLocation>
        <location evidence="1">Mitochondrion</location>
    </subcellularLocation>
</comment>
<dbReference type="PRINTS" id="PR00987">
    <property type="entry name" value="TRNASYNTHGLU"/>
</dbReference>
<dbReference type="InterPro" id="IPR045462">
    <property type="entry name" value="aa-tRNA-synth_I_cd-bd"/>
</dbReference>
<dbReference type="GO" id="GO:0004818">
    <property type="term" value="F:glutamate-tRNA ligase activity"/>
    <property type="evidence" value="ECO:0007669"/>
    <property type="project" value="UniProtKB-EC"/>
</dbReference>
<dbReference type="GO" id="GO:0005524">
    <property type="term" value="F:ATP binding"/>
    <property type="evidence" value="ECO:0007669"/>
    <property type="project" value="UniProtKB-KW"/>
</dbReference>
<evidence type="ECO:0000256" key="1">
    <source>
        <dbReference type="ARBA" id="ARBA00004173"/>
    </source>
</evidence>
<dbReference type="Gene3D" id="3.40.50.620">
    <property type="entry name" value="HUPs"/>
    <property type="match status" value="1"/>
</dbReference>
<dbReference type="EMBL" id="BTGB01000003">
    <property type="protein sequence ID" value="GMM46167.1"/>
    <property type="molecule type" value="Genomic_DNA"/>
</dbReference>
<dbReference type="InterPro" id="IPR014729">
    <property type="entry name" value="Rossmann-like_a/b/a_fold"/>
</dbReference>
<dbReference type="CDD" id="cd00808">
    <property type="entry name" value="GluRS_core"/>
    <property type="match status" value="1"/>
</dbReference>
<keyword evidence="6 11" id="KW-0067">ATP-binding</keyword>
<keyword evidence="5 11" id="KW-0547">Nucleotide-binding</keyword>
<evidence type="ECO:0000313" key="15">
    <source>
        <dbReference type="EMBL" id="GMM46167.1"/>
    </source>
</evidence>
<evidence type="ECO:0000259" key="14">
    <source>
        <dbReference type="Pfam" id="PF19269"/>
    </source>
</evidence>
<dbReference type="InterPro" id="IPR000924">
    <property type="entry name" value="Glu/Gln-tRNA-synth"/>
</dbReference>
<dbReference type="NCBIfam" id="TIGR00464">
    <property type="entry name" value="gltX_bact"/>
    <property type="match status" value="1"/>
</dbReference>
<keyword evidence="7 11" id="KW-0648">Protein biosynthesis</keyword>
<proteinExistence type="inferred from homology"/>
<evidence type="ECO:0000256" key="8">
    <source>
        <dbReference type="ARBA" id="ARBA00023146"/>
    </source>
</evidence>
<organism evidence="15 16">
    <name type="scientific">Pichia kluyveri</name>
    <name type="common">Yeast</name>
    <dbReference type="NCBI Taxonomy" id="36015"/>
    <lineage>
        <taxon>Eukaryota</taxon>
        <taxon>Fungi</taxon>
        <taxon>Dikarya</taxon>
        <taxon>Ascomycota</taxon>
        <taxon>Saccharomycotina</taxon>
        <taxon>Pichiomycetes</taxon>
        <taxon>Pichiales</taxon>
        <taxon>Pichiaceae</taxon>
        <taxon>Pichia</taxon>
    </lineage>
</organism>
<dbReference type="Pfam" id="PF00749">
    <property type="entry name" value="tRNA-synt_1c"/>
    <property type="match status" value="1"/>
</dbReference>
<keyword evidence="16" id="KW-1185">Reference proteome</keyword>
<evidence type="ECO:0000256" key="10">
    <source>
        <dbReference type="ARBA" id="ARBA00072917"/>
    </source>
</evidence>
<evidence type="ECO:0000256" key="12">
    <source>
        <dbReference type="SAM" id="MobiDB-lite"/>
    </source>
</evidence>
<dbReference type="InterPro" id="IPR020058">
    <property type="entry name" value="Glu/Gln-tRNA-synth_Ib_cat-dom"/>
</dbReference>
<dbReference type="SUPFAM" id="SSF52374">
    <property type="entry name" value="Nucleotidylyl transferase"/>
    <property type="match status" value="1"/>
</dbReference>
<dbReference type="InterPro" id="IPR049940">
    <property type="entry name" value="GluQ/Sye"/>
</dbReference>
<evidence type="ECO:0000313" key="16">
    <source>
        <dbReference type="Proteomes" id="UP001378960"/>
    </source>
</evidence>